<evidence type="ECO:0000259" key="13">
    <source>
        <dbReference type="PROSITE" id="PS50804"/>
    </source>
</evidence>
<evidence type="ECO:0000256" key="11">
    <source>
        <dbReference type="PROSITE-ProRule" id="PRU00042"/>
    </source>
</evidence>
<evidence type="ECO:0000256" key="5">
    <source>
        <dbReference type="ARBA" id="ARBA00022771"/>
    </source>
</evidence>
<proteinExistence type="inferred from homology"/>
<dbReference type="InterPro" id="IPR003309">
    <property type="entry name" value="SCAN_dom"/>
</dbReference>
<feature type="domain" description="C2H2-type" evidence="12">
    <location>
        <begin position="536"/>
        <end position="563"/>
    </location>
</feature>
<evidence type="ECO:0000256" key="4">
    <source>
        <dbReference type="ARBA" id="ARBA00022737"/>
    </source>
</evidence>
<dbReference type="FunFam" id="3.30.160.60:FF:002063">
    <property type="entry name" value="RB associated KRAB zinc finger"/>
    <property type="match status" value="1"/>
</dbReference>
<dbReference type="FunFam" id="3.30.160.60:FF:003000">
    <property type="entry name" value="Zinc finger and SCAN domain-containing 20"/>
    <property type="match status" value="1"/>
</dbReference>
<dbReference type="Pfam" id="PF02023">
    <property type="entry name" value="SCAN"/>
    <property type="match status" value="1"/>
</dbReference>
<dbReference type="RefSeq" id="XP_015745918.2">
    <property type="nucleotide sequence ID" value="XM_015890432.2"/>
</dbReference>
<keyword evidence="6" id="KW-0862">Zinc</keyword>
<comment type="subcellular location">
    <subcellularLocation>
        <location evidence="1">Nucleus</location>
    </subcellularLocation>
</comment>
<feature type="domain" description="C2H2-type" evidence="12">
    <location>
        <begin position="620"/>
        <end position="647"/>
    </location>
</feature>
<dbReference type="SMART" id="SM00349">
    <property type="entry name" value="KRAB"/>
    <property type="match status" value="1"/>
</dbReference>
<feature type="domain" description="C2H2-type" evidence="12">
    <location>
        <begin position="452"/>
        <end position="479"/>
    </location>
</feature>
<evidence type="ECO:0000256" key="9">
    <source>
        <dbReference type="ARBA" id="ARBA00023163"/>
    </source>
</evidence>
<dbReference type="InterPro" id="IPR013087">
    <property type="entry name" value="Znf_C2H2_type"/>
</dbReference>
<evidence type="ECO:0000256" key="3">
    <source>
        <dbReference type="ARBA" id="ARBA00022723"/>
    </source>
</evidence>
<name>A0A9F3W122_PYTBI</name>
<feature type="domain" description="C2H2-type" evidence="12">
    <location>
        <begin position="592"/>
        <end position="619"/>
    </location>
</feature>
<dbReference type="FunFam" id="3.30.160.60:FF:001532">
    <property type="entry name" value="Zinc finger protein 483"/>
    <property type="match status" value="1"/>
</dbReference>
<sequence>MNEKIFGVPKHPLAPFGAMLENGEEMEAHYSVGKGSWKGSCMVTWAAAGQKTLEEKIISSEVQRRLFRSTHYQEAKGPREICSHLHHLCHQWLQPERHTKAQVLDLVVLEQFLAILPAEMETWIRECGAETSSQAVALAEGFLLSQAAEQKEHVELRVQTPFVEEVVEHHRGSGDLSNLPQELLFGGVSKTELCQDTAKGNRSMSLAFLGSSPFSCGSRRAAEFSAQGVVSFKEVAVYFSKEEWTQLDAHQKALHEEVMLENSRNVASLGGKGQENENCKEILQTFKLEEGKGMFANQMEPKMHEESHSKNGRKRGSSFQWPQIQDLFVQPNHHLKSKGKCLGKGGEIFQDISDLNKACRTLTKEGKYQFKEDRKSCNRTFALSLRERVSMGEKPYKCMECGKHFSNSSSLTCHKRIHTGEKPYKCLECGKSFSSSSNLTAHKRSHSGEKPYKCLECGKSFSTSSSLTSHKRSHSGEKPYKCLECGKSFSTSSSLTSHKRSHSGEKPYKCLECGKSFSTSSYLTSHKRIHTGEKPYKCTECGKSFSNSSSLTSHKRSHSGEKPYKCMDCGKSFRKSSNFSSHKRIHTGEKPYKCRECGKSFSQSSDLISHKRIHTGEKPYKCMECGKSFNTSSNRASHKRTHTREKIYKWMKMHFSKSSSLSKHRRIHTGEKPYKCMECGKSFRKTTTFISHKRIHAVEKHYKFLEGKTGI</sequence>
<keyword evidence="7" id="KW-0805">Transcription regulation</keyword>
<evidence type="ECO:0000256" key="1">
    <source>
        <dbReference type="ARBA" id="ARBA00004123"/>
    </source>
</evidence>
<dbReference type="Gene3D" id="6.10.140.140">
    <property type="match status" value="1"/>
</dbReference>
<dbReference type="GO" id="GO:0006355">
    <property type="term" value="P:regulation of DNA-templated transcription"/>
    <property type="evidence" value="ECO:0007669"/>
    <property type="project" value="InterPro"/>
</dbReference>
<dbReference type="PROSITE" id="PS50804">
    <property type="entry name" value="SCAN_BOX"/>
    <property type="match status" value="1"/>
</dbReference>
<dbReference type="GO" id="GO:0005634">
    <property type="term" value="C:nucleus"/>
    <property type="evidence" value="ECO:0007669"/>
    <property type="project" value="UniProtKB-SubCell"/>
</dbReference>
<evidence type="ECO:0000256" key="6">
    <source>
        <dbReference type="ARBA" id="ARBA00022833"/>
    </source>
</evidence>
<dbReference type="Pfam" id="PF01352">
    <property type="entry name" value="KRAB"/>
    <property type="match status" value="1"/>
</dbReference>
<evidence type="ECO:0000313" key="16">
    <source>
        <dbReference type="RefSeq" id="XP_015745918.2"/>
    </source>
</evidence>
<dbReference type="GeneID" id="103050973"/>
<accession>A0A9F3W122</accession>
<feature type="domain" description="C2H2-type" evidence="12">
    <location>
        <begin position="508"/>
        <end position="535"/>
    </location>
</feature>
<evidence type="ECO:0000259" key="14">
    <source>
        <dbReference type="PROSITE" id="PS50805"/>
    </source>
</evidence>
<dbReference type="SUPFAM" id="SSF47353">
    <property type="entry name" value="Retrovirus capsid dimerization domain-like"/>
    <property type="match status" value="1"/>
</dbReference>
<feature type="domain" description="C2H2-type" evidence="12">
    <location>
        <begin position="674"/>
        <end position="701"/>
    </location>
</feature>
<dbReference type="FunFam" id="1.10.4020.10:FF:000005">
    <property type="entry name" value="Uncharacterized protein"/>
    <property type="match status" value="1"/>
</dbReference>
<keyword evidence="10" id="KW-0539">Nucleus</keyword>
<evidence type="ECO:0000256" key="2">
    <source>
        <dbReference type="ARBA" id="ARBA00006991"/>
    </source>
</evidence>
<keyword evidence="3" id="KW-0479">Metal-binding</keyword>
<keyword evidence="4" id="KW-0677">Repeat</keyword>
<dbReference type="FunFam" id="3.30.160.60:FF:002343">
    <property type="entry name" value="Zinc finger protein 33A"/>
    <property type="match status" value="6"/>
</dbReference>
<dbReference type="Gene3D" id="1.10.4020.10">
    <property type="entry name" value="DNA breaking-rejoining enzymes"/>
    <property type="match status" value="1"/>
</dbReference>
<feature type="domain" description="SCAN box" evidence="13">
    <location>
        <begin position="64"/>
        <end position="142"/>
    </location>
</feature>
<dbReference type="SUPFAM" id="SSF57667">
    <property type="entry name" value="beta-beta-alpha zinc fingers"/>
    <property type="match status" value="7"/>
</dbReference>
<evidence type="ECO:0000313" key="15">
    <source>
        <dbReference type="Proteomes" id="UP000695026"/>
    </source>
</evidence>
<dbReference type="GO" id="GO:0003677">
    <property type="term" value="F:DNA binding"/>
    <property type="evidence" value="ECO:0007669"/>
    <property type="project" value="UniProtKB-KW"/>
</dbReference>
<organism evidence="15 16">
    <name type="scientific">Python bivittatus</name>
    <name type="common">Burmese python</name>
    <name type="synonym">Python molurus bivittatus</name>
    <dbReference type="NCBI Taxonomy" id="176946"/>
    <lineage>
        <taxon>Eukaryota</taxon>
        <taxon>Metazoa</taxon>
        <taxon>Chordata</taxon>
        <taxon>Craniata</taxon>
        <taxon>Vertebrata</taxon>
        <taxon>Euteleostomi</taxon>
        <taxon>Lepidosauria</taxon>
        <taxon>Squamata</taxon>
        <taxon>Bifurcata</taxon>
        <taxon>Unidentata</taxon>
        <taxon>Episquamata</taxon>
        <taxon>Toxicofera</taxon>
        <taxon>Serpentes</taxon>
        <taxon>Henophidia</taxon>
        <taxon>Pythonidae</taxon>
        <taxon>Python</taxon>
    </lineage>
</organism>
<dbReference type="OMA" id="KMHEESH"/>
<feature type="domain" description="C2H2-type" evidence="12">
    <location>
        <begin position="480"/>
        <end position="507"/>
    </location>
</feature>
<feature type="domain" description="C2H2-type" evidence="12">
    <location>
        <begin position="424"/>
        <end position="451"/>
    </location>
</feature>
<keyword evidence="15" id="KW-1185">Reference proteome</keyword>
<dbReference type="SMART" id="SM00355">
    <property type="entry name" value="ZnF_C2H2"/>
    <property type="match status" value="10"/>
</dbReference>
<dbReference type="PROSITE" id="PS00028">
    <property type="entry name" value="ZINC_FINGER_C2H2_1"/>
    <property type="match status" value="10"/>
</dbReference>
<protein>
    <submittedName>
        <fullName evidence="16">Zinc finger protein 253-like isoform X3</fullName>
    </submittedName>
</protein>
<dbReference type="AlphaFoldDB" id="A0A9F3W122"/>
<dbReference type="SUPFAM" id="SSF109640">
    <property type="entry name" value="KRAB domain (Kruppel-associated box)"/>
    <property type="match status" value="1"/>
</dbReference>
<evidence type="ECO:0000256" key="7">
    <source>
        <dbReference type="ARBA" id="ARBA00023015"/>
    </source>
</evidence>
<dbReference type="InterPro" id="IPR038269">
    <property type="entry name" value="SCAN_sf"/>
</dbReference>
<evidence type="ECO:0000259" key="12">
    <source>
        <dbReference type="PROSITE" id="PS50157"/>
    </source>
</evidence>
<keyword evidence="8" id="KW-0238">DNA-binding</keyword>
<dbReference type="PROSITE" id="PS50805">
    <property type="entry name" value="KRAB"/>
    <property type="match status" value="1"/>
</dbReference>
<keyword evidence="5 11" id="KW-0863">Zinc-finger</keyword>
<dbReference type="PROSITE" id="PS50157">
    <property type="entry name" value="ZINC_FINGER_C2H2_2"/>
    <property type="match status" value="11"/>
</dbReference>
<dbReference type="Gene3D" id="3.30.160.60">
    <property type="entry name" value="Classic Zinc Finger"/>
    <property type="match status" value="11"/>
</dbReference>
<reference evidence="16" key="1">
    <citation type="submission" date="2025-08" db="UniProtKB">
        <authorList>
            <consortium name="RefSeq"/>
        </authorList>
    </citation>
    <scope>IDENTIFICATION</scope>
    <source>
        <tissue evidence="16">Liver</tissue>
    </source>
</reference>
<dbReference type="CDD" id="cd07936">
    <property type="entry name" value="SCAN"/>
    <property type="match status" value="1"/>
</dbReference>
<feature type="domain" description="C2H2-type" evidence="12">
    <location>
        <begin position="655"/>
        <end position="673"/>
    </location>
</feature>
<dbReference type="SMART" id="SM00431">
    <property type="entry name" value="SCAN"/>
    <property type="match status" value="1"/>
</dbReference>
<gene>
    <name evidence="16" type="primary">LOC103050973</name>
</gene>
<dbReference type="InterPro" id="IPR001909">
    <property type="entry name" value="KRAB"/>
</dbReference>
<dbReference type="InterPro" id="IPR036051">
    <property type="entry name" value="KRAB_dom_sf"/>
</dbReference>
<dbReference type="CDD" id="cd07765">
    <property type="entry name" value="KRAB_A-box"/>
    <property type="match status" value="1"/>
</dbReference>
<dbReference type="Proteomes" id="UP000695026">
    <property type="component" value="Unplaced"/>
</dbReference>
<keyword evidence="9" id="KW-0804">Transcription</keyword>
<dbReference type="Pfam" id="PF00096">
    <property type="entry name" value="zf-C2H2"/>
    <property type="match status" value="10"/>
</dbReference>
<dbReference type="InterPro" id="IPR036236">
    <property type="entry name" value="Znf_C2H2_sf"/>
</dbReference>
<dbReference type="PANTHER" id="PTHR24377">
    <property type="entry name" value="IP01015P-RELATED"/>
    <property type="match status" value="1"/>
</dbReference>
<dbReference type="GO" id="GO:0008270">
    <property type="term" value="F:zinc ion binding"/>
    <property type="evidence" value="ECO:0007669"/>
    <property type="project" value="UniProtKB-KW"/>
</dbReference>
<evidence type="ECO:0000256" key="8">
    <source>
        <dbReference type="ARBA" id="ARBA00023125"/>
    </source>
</evidence>
<comment type="similarity">
    <text evidence="2">Belongs to the krueppel C2H2-type zinc-finger protein family.</text>
</comment>
<evidence type="ECO:0000256" key="10">
    <source>
        <dbReference type="ARBA" id="ARBA00023242"/>
    </source>
</evidence>
<dbReference type="InterPro" id="IPR050826">
    <property type="entry name" value="Krueppel_C2H2_ZnFinger"/>
</dbReference>
<feature type="domain" description="C2H2-type" evidence="12">
    <location>
        <begin position="564"/>
        <end position="591"/>
    </location>
</feature>
<dbReference type="FunFam" id="3.30.160.60:FF:000116">
    <property type="entry name" value="Zinc finger protein 107"/>
    <property type="match status" value="1"/>
</dbReference>
<feature type="domain" description="KRAB" evidence="14">
    <location>
        <begin position="230"/>
        <end position="307"/>
    </location>
</feature>
<feature type="domain" description="C2H2-type" evidence="12">
    <location>
        <begin position="396"/>
        <end position="423"/>
    </location>
</feature>